<evidence type="ECO:0000313" key="4">
    <source>
        <dbReference type="Proteomes" id="UP000590511"/>
    </source>
</evidence>
<sequence>MPRYRIKAPTRVTGLVVGVLFNQGVAEGEPSRQALAYFGRHAYRVTRLDEPAPAPAPADDPADPDAPKRPAKSASKADWVAYAVAQGVDPAEAEALTRDQLAERSAEPEGDAK</sequence>
<evidence type="ECO:0000313" key="2">
    <source>
        <dbReference type="EMBL" id="GIE42765.1"/>
    </source>
</evidence>
<dbReference type="EMBL" id="JACHNC010000001">
    <property type="protein sequence ID" value="MBB4749137.1"/>
    <property type="molecule type" value="Genomic_DNA"/>
</dbReference>
<feature type="compositionally biased region" description="Basic and acidic residues" evidence="1">
    <location>
        <begin position="95"/>
        <end position="113"/>
    </location>
</feature>
<feature type="region of interest" description="Disordered" evidence="1">
    <location>
        <begin position="48"/>
        <end position="76"/>
    </location>
</feature>
<name>A0A7W7HFG3_9ACTN</name>
<dbReference type="EMBL" id="BOMP01000098">
    <property type="protein sequence ID" value="GIE42765.1"/>
    <property type="molecule type" value="Genomic_DNA"/>
</dbReference>
<gene>
    <name evidence="2" type="ORF">Alo02nite_56630</name>
    <name evidence="3" type="ORF">BJ964_003298</name>
</gene>
<keyword evidence="5" id="KW-1185">Reference proteome</keyword>
<reference evidence="3 4" key="1">
    <citation type="submission" date="2020-08" db="EMBL/GenBank/DDBJ databases">
        <title>Sequencing the genomes of 1000 actinobacteria strains.</title>
        <authorList>
            <person name="Klenk H.-P."/>
        </authorList>
    </citation>
    <scope>NUCLEOTIDE SEQUENCE [LARGE SCALE GENOMIC DNA]</scope>
    <source>
        <strain evidence="3 4">DSM 43150</strain>
    </source>
</reference>
<dbReference type="RefSeq" id="WP_188121506.1">
    <property type="nucleotide sequence ID" value="NZ_BOMP01000098.1"/>
</dbReference>
<accession>A0A7W7HFG3</accession>
<evidence type="ECO:0000313" key="5">
    <source>
        <dbReference type="Proteomes" id="UP000631312"/>
    </source>
</evidence>
<dbReference type="Proteomes" id="UP000631312">
    <property type="component" value="Unassembled WGS sequence"/>
</dbReference>
<proteinExistence type="predicted"/>
<reference evidence="2 5" key="2">
    <citation type="submission" date="2021-01" db="EMBL/GenBank/DDBJ databases">
        <title>Whole genome shotgun sequence of Actinoplanes lobatus NBRC 12513.</title>
        <authorList>
            <person name="Komaki H."/>
            <person name="Tamura T."/>
        </authorList>
    </citation>
    <scope>NUCLEOTIDE SEQUENCE [LARGE SCALE GENOMIC DNA]</scope>
    <source>
        <strain evidence="2 5">NBRC 12513</strain>
    </source>
</reference>
<comment type="caution">
    <text evidence="3">The sequence shown here is derived from an EMBL/GenBank/DDBJ whole genome shotgun (WGS) entry which is preliminary data.</text>
</comment>
<dbReference type="Proteomes" id="UP000590511">
    <property type="component" value="Unassembled WGS sequence"/>
</dbReference>
<feature type="region of interest" description="Disordered" evidence="1">
    <location>
        <begin position="91"/>
        <end position="113"/>
    </location>
</feature>
<protein>
    <submittedName>
        <fullName evidence="3">Uncharacterized protein</fullName>
    </submittedName>
</protein>
<evidence type="ECO:0000256" key="1">
    <source>
        <dbReference type="SAM" id="MobiDB-lite"/>
    </source>
</evidence>
<dbReference type="AlphaFoldDB" id="A0A7W7HFG3"/>
<organism evidence="3 4">
    <name type="scientific">Actinoplanes lobatus</name>
    <dbReference type="NCBI Taxonomy" id="113568"/>
    <lineage>
        <taxon>Bacteria</taxon>
        <taxon>Bacillati</taxon>
        <taxon>Actinomycetota</taxon>
        <taxon>Actinomycetes</taxon>
        <taxon>Micromonosporales</taxon>
        <taxon>Micromonosporaceae</taxon>
        <taxon>Actinoplanes</taxon>
    </lineage>
</organism>
<evidence type="ECO:0000313" key="3">
    <source>
        <dbReference type="EMBL" id="MBB4749137.1"/>
    </source>
</evidence>